<organism evidence="1 2">
    <name type="scientific">Legionella lansingensis</name>
    <dbReference type="NCBI Taxonomy" id="45067"/>
    <lineage>
        <taxon>Bacteria</taxon>
        <taxon>Pseudomonadati</taxon>
        <taxon>Pseudomonadota</taxon>
        <taxon>Gammaproteobacteria</taxon>
        <taxon>Legionellales</taxon>
        <taxon>Legionellaceae</taxon>
        <taxon>Legionella</taxon>
    </lineage>
</organism>
<sequence length="257" mass="29889">MHYKLEDILKYSRDIQEACGRTGVPARVPNAKSKWDGEEKYVEECLRTLSQTPTKHHFEVYAQAVWCAAKYLENKDASTKQMEFFNQHMRFLKKGMHALLPDAHIPSPKPVYDEREPHTPAAVIFFNSGIFQKLKSYRDFLKSDRREHFFGYLAVRDKHVVLSDLIEDLERQKSMDGVQAVLEAFYCDNTKTPNSNKTKYQILNTGQDILTFILGLFGLKNTTTVNYLNKLNEYSEFTNEVQLEEDSSLINSLKRIF</sequence>
<dbReference type="Gene3D" id="1.20.1280.280">
    <property type="match status" value="1"/>
</dbReference>
<evidence type="ECO:0000313" key="1">
    <source>
        <dbReference type="EMBL" id="KTD23385.1"/>
    </source>
</evidence>
<name>A0A0W0VU31_9GAMM</name>
<dbReference type="PATRIC" id="fig|45067.4.peg.917"/>
<protein>
    <submittedName>
        <fullName evidence="1">Uncharacterized protein</fullName>
    </submittedName>
</protein>
<accession>A0A0W0VU31</accession>
<gene>
    <name evidence="1" type="ORF">Llan_0884</name>
</gene>
<dbReference type="Proteomes" id="UP000054869">
    <property type="component" value="Unassembled WGS sequence"/>
</dbReference>
<keyword evidence="2" id="KW-1185">Reference proteome</keyword>
<proteinExistence type="predicted"/>
<dbReference type="eggNOG" id="ENOG503003T">
    <property type="taxonomic scope" value="Bacteria"/>
</dbReference>
<dbReference type="STRING" id="45067.Llan_0884"/>
<dbReference type="AlphaFoldDB" id="A0A0W0VU31"/>
<comment type="caution">
    <text evidence="1">The sequence shown here is derived from an EMBL/GenBank/DDBJ whole genome shotgun (WGS) entry which is preliminary data.</text>
</comment>
<dbReference type="InterPro" id="IPR038346">
    <property type="entry name" value="DrrA_PI4P-bd_sf"/>
</dbReference>
<evidence type="ECO:0000313" key="2">
    <source>
        <dbReference type="Proteomes" id="UP000054869"/>
    </source>
</evidence>
<dbReference type="EMBL" id="LNYI01000015">
    <property type="protein sequence ID" value="KTD23385.1"/>
    <property type="molecule type" value="Genomic_DNA"/>
</dbReference>
<reference evidence="1 2" key="1">
    <citation type="submission" date="2015-11" db="EMBL/GenBank/DDBJ databases">
        <title>Genomic analysis of 38 Legionella species identifies large and diverse effector repertoires.</title>
        <authorList>
            <person name="Burstein D."/>
            <person name="Amaro F."/>
            <person name="Zusman T."/>
            <person name="Lifshitz Z."/>
            <person name="Cohen O."/>
            <person name="Gilbert J.A."/>
            <person name="Pupko T."/>
            <person name="Shuman H.A."/>
            <person name="Segal G."/>
        </authorList>
    </citation>
    <scope>NUCLEOTIDE SEQUENCE [LARGE SCALE GENOMIC DNA]</scope>
    <source>
        <strain evidence="1 2">ATCC 49751</strain>
    </source>
</reference>
<dbReference type="RefSeq" id="WP_028373533.1">
    <property type="nucleotide sequence ID" value="NZ_CAAAJD010000013.1"/>
</dbReference>